<dbReference type="AlphaFoldDB" id="V2XLD7"/>
<evidence type="ECO:0000256" key="1">
    <source>
        <dbReference type="SAM" id="MobiDB-lite"/>
    </source>
</evidence>
<dbReference type="OrthoDB" id="3365698at2759"/>
<gene>
    <name evidence="2" type="ORF">Moror_14506</name>
</gene>
<name>V2XLD7_MONRO</name>
<keyword evidence="3" id="KW-1185">Reference proteome</keyword>
<evidence type="ECO:0000313" key="3">
    <source>
        <dbReference type="Proteomes" id="UP000017559"/>
    </source>
</evidence>
<feature type="region of interest" description="Disordered" evidence="1">
    <location>
        <begin position="515"/>
        <end position="537"/>
    </location>
</feature>
<accession>V2XLD7</accession>
<comment type="caution">
    <text evidence="2">The sequence shown here is derived from an EMBL/GenBank/DDBJ whole genome shotgun (WGS) entry which is preliminary data.</text>
</comment>
<dbReference type="KEGG" id="mrr:Moror_14506"/>
<protein>
    <submittedName>
        <fullName evidence="2">Uncharacterized protein</fullName>
    </submittedName>
</protein>
<sequence>MHWKKRSNSLPISLQDIDTQTSRIHTLLRSGREISAANSTYINQIIVILKTHAAATPEFTYWKARLDECLSLFAPIRKLPSEILSEIFTLAVYSNSRPGQMPWKIAAVCSYWRTVSLGIPQIWTVVPLTMDLEHDDDEDIGDALDRVDVLLLRSNKSPLTLDLTIKQNFEEDWDIGDDYDIFLATLKTQVHRWRHLKIQYRCTKYHQYDDSSSSPAPTLLYRFIHSGAPHIHSLDLDVSELAAEFFVDMLDSLSAPRSPGLRMLRLVHRSRYISPHILADSSLPFNQLTNLNVKITSTAAVLMLKLCPNLISAKFVVPAAAEPLYFLANYSEDDLNFQVMTAMEAKVKELTLADDFHRREDLLSCGLEHEATVQHPYVRPRLRSLTLRVFKNTVSSGQTPFITFCRILGAVTCPSLSSLSLISDAHKGYFPNDHGSTGDNSTGSLLIAINFLLLRSKASLETLDLHSIPFSDGELFELFEATPSLTSLTIKEAPNDPICGETFESLSTYLMEKLTYRSPSPPTPSSLSDQSEGESPKSRYLLPKLEHLTLEALKDWKDHSFESMLESRTSGMDGVAKMQSICLKLMGKEYLDVKRVRKLRDEGLNVHVSFPSKPKAKG</sequence>
<dbReference type="HOGENOM" id="CLU_018544_9_0_1"/>
<evidence type="ECO:0000313" key="2">
    <source>
        <dbReference type="EMBL" id="ESK93300.1"/>
    </source>
</evidence>
<dbReference type="InterPro" id="IPR032675">
    <property type="entry name" value="LRR_dom_sf"/>
</dbReference>
<proteinExistence type="predicted"/>
<dbReference type="Proteomes" id="UP000017559">
    <property type="component" value="Unassembled WGS sequence"/>
</dbReference>
<organism evidence="2 3">
    <name type="scientific">Moniliophthora roreri (strain MCA 2997)</name>
    <name type="common">Cocoa frosty pod rot fungus</name>
    <name type="synonym">Crinipellis roreri</name>
    <dbReference type="NCBI Taxonomy" id="1381753"/>
    <lineage>
        <taxon>Eukaryota</taxon>
        <taxon>Fungi</taxon>
        <taxon>Dikarya</taxon>
        <taxon>Basidiomycota</taxon>
        <taxon>Agaricomycotina</taxon>
        <taxon>Agaricomycetes</taxon>
        <taxon>Agaricomycetidae</taxon>
        <taxon>Agaricales</taxon>
        <taxon>Marasmiineae</taxon>
        <taxon>Marasmiaceae</taxon>
        <taxon>Moniliophthora</taxon>
    </lineage>
</organism>
<dbReference type="SUPFAM" id="SSF52047">
    <property type="entry name" value="RNI-like"/>
    <property type="match status" value="1"/>
</dbReference>
<reference evidence="2 3" key="1">
    <citation type="journal article" date="2014" name="BMC Genomics">
        <title>Genome and secretome analysis of the hemibiotrophic fungal pathogen, Moniliophthora roreri, which causes frosty pod rot disease of cacao: mechanisms of the biotrophic and necrotrophic phases.</title>
        <authorList>
            <person name="Meinhardt L.W."/>
            <person name="Costa G.G.L."/>
            <person name="Thomazella D.P.T."/>
            <person name="Teixeira P.J.P.L."/>
            <person name="Carazzolle M.F."/>
            <person name="Schuster S.C."/>
            <person name="Carlson J.E."/>
            <person name="Guiltinan M.J."/>
            <person name="Mieczkowski P."/>
            <person name="Farmer A."/>
            <person name="Ramaraj T."/>
            <person name="Crozier J."/>
            <person name="Davis R.E."/>
            <person name="Shao J."/>
            <person name="Melnick R.L."/>
            <person name="Pereira G.A.G."/>
            <person name="Bailey B.A."/>
        </authorList>
    </citation>
    <scope>NUCLEOTIDE SEQUENCE [LARGE SCALE GENOMIC DNA]</scope>
    <source>
        <strain evidence="2 3">MCA 2997</strain>
    </source>
</reference>
<dbReference type="EMBL" id="AWSO01000206">
    <property type="protein sequence ID" value="ESK93300.1"/>
    <property type="molecule type" value="Genomic_DNA"/>
</dbReference>
<dbReference type="Gene3D" id="3.80.10.10">
    <property type="entry name" value="Ribonuclease Inhibitor"/>
    <property type="match status" value="1"/>
</dbReference>